<organism evidence="1 2">
    <name type="scientific">Paracoccus aminophilus JCM 7686</name>
    <dbReference type="NCBI Taxonomy" id="1367847"/>
    <lineage>
        <taxon>Bacteria</taxon>
        <taxon>Pseudomonadati</taxon>
        <taxon>Pseudomonadota</taxon>
        <taxon>Alphaproteobacteria</taxon>
        <taxon>Rhodobacterales</taxon>
        <taxon>Paracoccaceae</taxon>
        <taxon>Paracoccus</taxon>
    </lineage>
</organism>
<reference evidence="1 2" key="1">
    <citation type="journal article" date="2014" name="BMC Genomics">
        <title>Architecture and functions of a multipartite genome of the methylotrophic bacterium Paracoccus aminophilus JCM 7686, containing primary and secondary chromids.</title>
        <authorList>
            <person name="Dziewit L."/>
            <person name="Czarnecki J."/>
            <person name="Wibberg D."/>
            <person name="Radlinska M."/>
            <person name="Mrozek P."/>
            <person name="Szymczak M."/>
            <person name="Schluter A."/>
            <person name="Puhler A."/>
            <person name="Bartosik D."/>
        </authorList>
    </citation>
    <scope>NUCLEOTIDE SEQUENCE [LARGE SCALE GENOMIC DNA]</scope>
    <source>
        <strain evidence="1">JCM 7686</strain>
        <plasmid evidence="2">Plasmid pAMI4</plasmid>
    </source>
</reference>
<dbReference type="RefSeq" id="WP_020952388.1">
    <property type="nucleotide sequence ID" value="NC_022049.1"/>
</dbReference>
<accession>S5YHG5</accession>
<sequence length="91" mass="9504">MQDLSPELRFLRAVADAATAHLGADHALSLAADAARDGARPEKAAEVHEALAALDDATREAVLALAHRAMREDLAAIWSFLPGAAQAGGRH</sequence>
<dbReference type="PATRIC" id="fig|1367847.3.peg.3847"/>
<dbReference type="OrthoDB" id="7874381at2"/>
<keyword evidence="1" id="KW-0614">Plasmid</keyword>
<dbReference type="EMBL" id="CP006652">
    <property type="protein sequence ID" value="AGT10903.1"/>
    <property type="molecule type" value="Genomic_DNA"/>
</dbReference>
<dbReference type="AlphaFoldDB" id="S5YHG5"/>
<proteinExistence type="predicted"/>
<dbReference type="HOGENOM" id="CLU_2424233_0_0_5"/>
<keyword evidence="2" id="KW-1185">Reference proteome</keyword>
<dbReference type="eggNOG" id="ENOG502ZUW5">
    <property type="taxonomic scope" value="Bacteria"/>
</dbReference>
<gene>
    <name evidence="1" type="ORF">JCM7686_pAMI4p212</name>
</gene>
<name>S5YHG5_PARAH</name>
<evidence type="ECO:0000313" key="2">
    <source>
        <dbReference type="Proteomes" id="UP000015480"/>
    </source>
</evidence>
<evidence type="ECO:0000313" key="1">
    <source>
        <dbReference type="EMBL" id="AGT10903.1"/>
    </source>
</evidence>
<dbReference type="Proteomes" id="UP000015480">
    <property type="component" value="Plasmid pAMI4"/>
</dbReference>
<dbReference type="KEGG" id="pami:JCM7686_pAMI4p212"/>
<protein>
    <submittedName>
        <fullName evidence="1">Uncharacterized protein</fullName>
    </submittedName>
</protein>
<geneLocation type="plasmid" evidence="1 2">
    <name>pAMI4</name>
</geneLocation>